<feature type="compositionally biased region" description="Low complexity" evidence="1">
    <location>
        <begin position="263"/>
        <end position="272"/>
    </location>
</feature>
<sequence>MRATTLQASVTLLGLFFSLSFPTQATAALTNANLAPNDVPLICIDICGPMVELSSACQIPVDSSPEELRLLRRELDAREPVPDRHRKQRKTTAFRTARTTPPAASLTHQFRFSNTSQLAGGQVPATGLTTGQRTGTAHASSKMGIWRKTSSTTDSVPLSTGLGADFSLLPPSTTPRPFSTGISGTGSFRTGIPLLTTGGTRNSSFLAPPTTAFLSPLPSPLPPSLTSALPAGETGLPTIVDSGDPLAVGNAAGTENIHSGLQSSSDPSSPKSTGAVKESQLSGLDIKRVQAAEQDCVCSNDSFDVARVAALCSSCIAQAGFPMGPAAYIVWTCNFTEEVWTSNQDAMADNIVVKAKTPRVTGVNGSPRSSASHVTVVVMSVTDAPQLHL</sequence>
<feature type="region of interest" description="Disordered" evidence="1">
    <location>
        <begin position="118"/>
        <end position="156"/>
    </location>
</feature>
<name>A0ABR4MDE8_9PEZI</name>
<feature type="chain" id="PRO_5045281037" evidence="2">
    <location>
        <begin position="28"/>
        <end position="389"/>
    </location>
</feature>
<feature type="signal peptide" evidence="2">
    <location>
        <begin position="1"/>
        <end position="27"/>
    </location>
</feature>
<feature type="region of interest" description="Disordered" evidence="1">
    <location>
        <begin position="80"/>
        <end position="100"/>
    </location>
</feature>
<organism evidence="3 4">
    <name type="scientific">Ceratocystis lukuohia</name>
    <dbReference type="NCBI Taxonomy" id="2019550"/>
    <lineage>
        <taxon>Eukaryota</taxon>
        <taxon>Fungi</taxon>
        <taxon>Dikarya</taxon>
        <taxon>Ascomycota</taxon>
        <taxon>Pezizomycotina</taxon>
        <taxon>Sordariomycetes</taxon>
        <taxon>Hypocreomycetidae</taxon>
        <taxon>Microascales</taxon>
        <taxon>Ceratocystidaceae</taxon>
        <taxon>Ceratocystis</taxon>
    </lineage>
</organism>
<dbReference type="Proteomes" id="UP001610728">
    <property type="component" value="Unassembled WGS sequence"/>
</dbReference>
<dbReference type="RefSeq" id="XP_070857474.1">
    <property type="nucleotide sequence ID" value="XM_071003825.1"/>
</dbReference>
<keyword evidence="2" id="KW-0732">Signal</keyword>
<dbReference type="EMBL" id="JABSNW010000006">
    <property type="protein sequence ID" value="KAL2886294.1"/>
    <property type="molecule type" value="Genomic_DNA"/>
</dbReference>
<keyword evidence="4" id="KW-1185">Reference proteome</keyword>
<feature type="compositionally biased region" description="Polar residues" evidence="1">
    <location>
        <begin position="127"/>
        <end position="139"/>
    </location>
</feature>
<accession>A0ABR4MDE8</accession>
<evidence type="ECO:0000313" key="3">
    <source>
        <dbReference type="EMBL" id="KAL2886294.1"/>
    </source>
</evidence>
<protein>
    <submittedName>
        <fullName evidence="3">Uncharacterized protein</fullName>
    </submittedName>
</protein>
<evidence type="ECO:0000313" key="4">
    <source>
        <dbReference type="Proteomes" id="UP001610728"/>
    </source>
</evidence>
<gene>
    <name evidence="3" type="ORF">HOO65_060124</name>
</gene>
<comment type="caution">
    <text evidence="3">The sequence shown here is derived from an EMBL/GenBank/DDBJ whole genome shotgun (WGS) entry which is preliminary data.</text>
</comment>
<reference evidence="3 4" key="1">
    <citation type="submission" date="2020-05" db="EMBL/GenBank/DDBJ databases">
        <title>Ceratocystis lukuohia genome.</title>
        <authorList>
            <person name="Harrington T.C."/>
            <person name="Kim K."/>
            <person name="Mayers C.G."/>
        </authorList>
    </citation>
    <scope>NUCLEOTIDE SEQUENCE [LARGE SCALE GENOMIC DNA]</scope>
    <source>
        <strain evidence="3 4">C4212</strain>
    </source>
</reference>
<dbReference type="GeneID" id="98119520"/>
<evidence type="ECO:0000256" key="1">
    <source>
        <dbReference type="SAM" id="MobiDB-lite"/>
    </source>
</evidence>
<feature type="region of interest" description="Disordered" evidence="1">
    <location>
        <begin position="224"/>
        <end position="279"/>
    </location>
</feature>
<evidence type="ECO:0000256" key="2">
    <source>
        <dbReference type="SAM" id="SignalP"/>
    </source>
</evidence>
<proteinExistence type="predicted"/>